<accession>D2VCT6</accession>
<dbReference type="GeneID" id="8857369"/>
<evidence type="ECO:0000313" key="3">
    <source>
        <dbReference type="Proteomes" id="UP000006671"/>
    </source>
</evidence>
<keyword evidence="1" id="KW-0732">Signal</keyword>
<dbReference type="SUPFAM" id="SSF55486">
    <property type="entry name" value="Metalloproteases ('zincins'), catalytic domain"/>
    <property type="match status" value="1"/>
</dbReference>
<protein>
    <submittedName>
        <fullName evidence="2">Predicted protein</fullName>
    </submittedName>
</protein>
<dbReference type="EMBL" id="GG738863">
    <property type="protein sequence ID" value="EFC45477.1"/>
    <property type="molecule type" value="Genomic_DNA"/>
</dbReference>
<dbReference type="AlphaFoldDB" id="D2VCT6"/>
<dbReference type="InParanoid" id="D2VCT6"/>
<proteinExistence type="predicted"/>
<feature type="chain" id="PRO_5003037440" evidence="1">
    <location>
        <begin position="30"/>
        <end position="236"/>
    </location>
</feature>
<keyword evidence="3" id="KW-1185">Reference proteome</keyword>
<dbReference type="RefSeq" id="XP_002678221.1">
    <property type="nucleotide sequence ID" value="XM_002678175.1"/>
</dbReference>
<organism evidence="3">
    <name type="scientific">Naegleria gruberi</name>
    <name type="common">Amoeba</name>
    <dbReference type="NCBI Taxonomy" id="5762"/>
    <lineage>
        <taxon>Eukaryota</taxon>
        <taxon>Discoba</taxon>
        <taxon>Heterolobosea</taxon>
        <taxon>Tetramitia</taxon>
        <taxon>Eutetramitia</taxon>
        <taxon>Vahlkampfiidae</taxon>
        <taxon>Naegleria</taxon>
    </lineage>
</organism>
<reference evidence="2 3" key="1">
    <citation type="journal article" date="2010" name="Cell">
        <title>The genome of Naegleria gruberi illuminates early eukaryotic versatility.</title>
        <authorList>
            <person name="Fritz-Laylin L.K."/>
            <person name="Prochnik S.E."/>
            <person name="Ginger M.L."/>
            <person name="Dacks J.B."/>
            <person name="Carpenter M.L."/>
            <person name="Field M.C."/>
            <person name="Kuo A."/>
            <person name="Paredez A."/>
            <person name="Chapman J."/>
            <person name="Pham J."/>
            <person name="Shu S."/>
            <person name="Neupane R."/>
            <person name="Cipriano M."/>
            <person name="Mancuso J."/>
            <person name="Tu H."/>
            <person name="Salamov A."/>
            <person name="Lindquist E."/>
            <person name="Shapiro H."/>
            <person name="Lucas S."/>
            <person name="Grigoriev I.V."/>
            <person name="Cande W.Z."/>
            <person name="Fulton C."/>
            <person name="Rokhsar D.S."/>
            <person name="Dawson S.C."/>
        </authorList>
    </citation>
    <scope>NUCLEOTIDE SEQUENCE [LARGE SCALE GENOMIC DNA]</scope>
    <source>
        <strain evidence="2 3">NEG-M</strain>
    </source>
</reference>
<dbReference type="Proteomes" id="UP000006671">
    <property type="component" value="Unassembled WGS sequence"/>
</dbReference>
<name>D2VCT6_NAEGR</name>
<gene>
    <name evidence="2" type="ORF">NAEGRDRAFT_66686</name>
</gene>
<feature type="signal peptide" evidence="1">
    <location>
        <begin position="1"/>
        <end position="29"/>
    </location>
</feature>
<evidence type="ECO:0000256" key="1">
    <source>
        <dbReference type="SAM" id="SignalP"/>
    </source>
</evidence>
<evidence type="ECO:0000313" key="2">
    <source>
        <dbReference type="EMBL" id="EFC45477.1"/>
    </source>
</evidence>
<sequence length="236" mass="26258">MSKRGVVVSQSMMTALILLLLLIVNFSNCIRVHFDLSYLENDESQRSCYSEGSSYVRGDISGFSSLPSCDATDNDKLLTLPPDSCSGTCQIYDVVNSLQIGIWKNQIIPTVQSMLSDLITVKSDYRMNNDTFLLDSANSLQSRCQYTTEYGVPIQSKYKTLTNETLSGVDLVVFVTMRPVSMVFKGSGMMCLSQSINGTKRPVMGLINISTNYFNSLNPRSRIMMILHMMVCIGIL</sequence>
<dbReference type="Gene3D" id="3.10.170.20">
    <property type="match status" value="1"/>
</dbReference>
<dbReference type="KEGG" id="ngr:NAEGRDRAFT_66686"/>
<dbReference type="VEuPathDB" id="AmoebaDB:NAEGRDRAFT_66686"/>